<keyword evidence="1" id="KW-0732">Signal</keyword>
<evidence type="ECO:0000313" key="2">
    <source>
        <dbReference type="EMBL" id="TID16789.1"/>
    </source>
</evidence>
<keyword evidence="3" id="KW-1185">Reference proteome</keyword>
<dbReference type="Proteomes" id="UP000298493">
    <property type="component" value="Unassembled WGS sequence"/>
</dbReference>
<organism evidence="2 3">
    <name type="scientific">Venturia nashicola</name>
    <dbReference type="NCBI Taxonomy" id="86259"/>
    <lineage>
        <taxon>Eukaryota</taxon>
        <taxon>Fungi</taxon>
        <taxon>Dikarya</taxon>
        <taxon>Ascomycota</taxon>
        <taxon>Pezizomycotina</taxon>
        <taxon>Dothideomycetes</taxon>
        <taxon>Pleosporomycetidae</taxon>
        <taxon>Venturiales</taxon>
        <taxon>Venturiaceae</taxon>
        <taxon>Venturia</taxon>
    </lineage>
</organism>
<proteinExistence type="predicted"/>
<feature type="chain" id="PRO_5021205796" evidence="1">
    <location>
        <begin position="23"/>
        <end position="75"/>
    </location>
</feature>
<evidence type="ECO:0000313" key="3">
    <source>
        <dbReference type="Proteomes" id="UP000298493"/>
    </source>
</evidence>
<reference evidence="2 3" key="1">
    <citation type="submission" date="2019-04" db="EMBL/GenBank/DDBJ databases">
        <title>High contiguity whole genome sequence and gene annotation resource for two Venturia nashicola isolates.</title>
        <authorList>
            <person name="Prokchorchik M."/>
            <person name="Won K."/>
            <person name="Lee Y."/>
            <person name="Choi E.D."/>
            <person name="Segonzac C."/>
            <person name="Sohn K.H."/>
        </authorList>
    </citation>
    <scope>NUCLEOTIDE SEQUENCE [LARGE SCALE GENOMIC DNA]</scope>
    <source>
        <strain evidence="2 3">PRI2</strain>
    </source>
</reference>
<gene>
    <name evidence="2" type="ORF">E6O75_ATG09555</name>
</gene>
<dbReference type="AlphaFoldDB" id="A0A4Z1NLM0"/>
<sequence length="75" mass="8236">MKSVSSTIAVIMALVFSTAVQGKIFCKAAPPRCAYGQKYWRGCDVNLCQFGACPGKTRPHCCFTDKPGKYDDYCT</sequence>
<protein>
    <submittedName>
        <fullName evidence="2">Uncharacterized protein</fullName>
    </submittedName>
</protein>
<comment type="caution">
    <text evidence="2">The sequence shown here is derived from an EMBL/GenBank/DDBJ whole genome shotgun (WGS) entry which is preliminary data.</text>
</comment>
<feature type="signal peptide" evidence="1">
    <location>
        <begin position="1"/>
        <end position="22"/>
    </location>
</feature>
<evidence type="ECO:0000256" key="1">
    <source>
        <dbReference type="SAM" id="SignalP"/>
    </source>
</evidence>
<dbReference type="EMBL" id="SNSC02000017">
    <property type="protein sequence ID" value="TID16789.1"/>
    <property type="molecule type" value="Genomic_DNA"/>
</dbReference>
<name>A0A4Z1NLM0_9PEZI</name>
<accession>A0A4Z1NLM0</accession>